<evidence type="ECO:0000313" key="1">
    <source>
        <dbReference type="EMBL" id="EPS66883.1"/>
    </source>
</evidence>
<proteinExistence type="predicted"/>
<dbReference type="OrthoDB" id="10256524at2759"/>
<gene>
    <name evidence="1" type="ORF">M569_07894</name>
</gene>
<sequence>DENDEVEGLFDETFKQLRKWVDVKSARYGTISVFREMYDGRFGTALKLLNDVMDSDGNHPPKKKLHDLKLYLLKEVAGWEHLVAYEEQWMAVKFPPSLPLF</sequence>
<organism evidence="1 2">
    <name type="scientific">Genlisea aurea</name>
    <dbReference type="NCBI Taxonomy" id="192259"/>
    <lineage>
        <taxon>Eukaryota</taxon>
        <taxon>Viridiplantae</taxon>
        <taxon>Streptophyta</taxon>
        <taxon>Embryophyta</taxon>
        <taxon>Tracheophyta</taxon>
        <taxon>Spermatophyta</taxon>
        <taxon>Magnoliopsida</taxon>
        <taxon>eudicotyledons</taxon>
        <taxon>Gunneridae</taxon>
        <taxon>Pentapetalae</taxon>
        <taxon>asterids</taxon>
        <taxon>lamiids</taxon>
        <taxon>Lamiales</taxon>
        <taxon>Lentibulariaceae</taxon>
        <taxon>Genlisea</taxon>
    </lineage>
</organism>
<protein>
    <submittedName>
        <fullName evidence="1">Uncharacterized protein</fullName>
    </submittedName>
</protein>
<accession>S8DUR3</accession>
<comment type="caution">
    <text evidence="1">The sequence shown here is derived from an EMBL/GenBank/DDBJ whole genome shotgun (WGS) entry which is preliminary data.</text>
</comment>
<feature type="non-terminal residue" evidence="1">
    <location>
        <position position="1"/>
    </location>
</feature>
<dbReference type="Gene3D" id="1.25.40.710">
    <property type="match status" value="1"/>
</dbReference>
<evidence type="ECO:0000313" key="2">
    <source>
        <dbReference type="Proteomes" id="UP000015453"/>
    </source>
</evidence>
<reference evidence="1 2" key="1">
    <citation type="journal article" date="2013" name="BMC Genomics">
        <title>The miniature genome of a carnivorous plant Genlisea aurea contains a low number of genes and short non-coding sequences.</title>
        <authorList>
            <person name="Leushkin E.V."/>
            <person name="Sutormin R.A."/>
            <person name="Nabieva E.R."/>
            <person name="Penin A.A."/>
            <person name="Kondrashov A.S."/>
            <person name="Logacheva M.D."/>
        </authorList>
    </citation>
    <scope>NUCLEOTIDE SEQUENCE [LARGE SCALE GENOMIC DNA]</scope>
</reference>
<dbReference type="Proteomes" id="UP000015453">
    <property type="component" value="Unassembled WGS sequence"/>
</dbReference>
<name>S8DUR3_9LAMI</name>
<dbReference type="InterPro" id="IPR046939">
    <property type="entry name" value="TPPII_C_sf"/>
</dbReference>
<keyword evidence="2" id="KW-1185">Reference proteome</keyword>
<dbReference type="EMBL" id="AUSU01003421">
    <property type="protein sequence ID" value="EPS66883.1"/>
    <property type="molecule type" value="Genomic_DNA"/>
</dbReference>
<dbReference type="AlphaFoldDB" id="S8DUR3"/>